<comment type="caution">
    <text evidence="1">The sequence shown here is derived from an EMBL/GenBank/DDBJ whole genome shotgun (WGS) entry which is preliminary data.</text>
</comment>
<evidence type="ECO:0000313" key="1">
    <source>
        <dbReference type="EMBL" id="KAJ1367772.1"/>
    </source>
</evidence>
<dbReference type="EMBL" id="JAHQIW010006000">
    <property type="protein sequence ID" value="KAJ1367772.1"/>
    <property type="molecule type" value="Genomic_DNA"/>
</dbReference>
<gene>
    <name evidence="1" type="ORF">KIN20_028761</name>
</gene>
<evidence type="ECO:0000313" key="2">
    <source>
        <dbReference type="Proteomes" id="UP001196413"/>
    </source>
</evidence>
<organism evidence="1 2">
    <name type="scientific">Parelaphostrongylus tenuis</name>
    <name type="common">Meningeal worm</name>
    <dbReference type="NCBI Taxonomy" id="148309"/>
    <lineage>
        <taxon>Eukaryota</taxon>
        <taxon>Metazoa</taxon>
        <taxon>Ecdysozoa</taxon>
        <taxon>Nematoda</taxon>
        <taxon>Chromadorea</taxon>
        <taxon>Rhabditida</taxon>
        <taxon>Rhabditina</taxon>
        <taxon>Rhabditomorpha</taxon>
        <taxon>Strongyloidea</taxon>
        <taxon>Metastrongylidae</taxon>
        <taxon>Parelaphostrongylus</taxon>
    </lineage>
</organism>
<reference evidence="1" key="1">
    <citation type="submission" date="2021-06" db="EMBL/GenBank/DDBJ databases">
        <title>Parelaphostrongylus tenuis whole genome reference sequence.</title>
        <authorList>
            <person name="Garwood T.J."/>
            <person name="Larsen P.A."/>
            <person name="Fountain-Jones N.M."/>
            <person name="Garbe J.R."/>
            <person name="Macchietto M.G."/>
            <person name="Kania S.A."/>
            <person name="Gerhold R.W."/>
            <person name="Richards J.E."/>
            <person name="Wolf T.M."/>
        </authorList>
    </citation>
    <scope>NUCLEOTIDE SEQUENCE</scope>
    <source>
        <strain evidence="1">MNPRO001-30</strain>
        <tissue evidence="1">Meninges</tissue>
    </source>
</reference>
<keyword evidence="2" id="KW-1185">Reference proteome</keyword>
<sequence length="83" mass="9663">MFDFFVKLIVLNCHCVTQHRLVIDYSAVAIMNAQIIPTEYQVVYMVITRFSITGNSLKVYVTIRAENGQEIKNADEFVRFEKE</sequence>
<proteinExistence type="predicted"/>
<dbReference type="Proteomes" id="UP001196413">
    <property type="component" value="Unassembled WGS sequence"/>
</dbReference>
<protein>
    <submittedName>
        <fullName evidence="1">Uncharacterized protein</fullName>
    </submittedName>
</protein>
<dbReference type="AlphaFoldDB" id="A0AAD5R1A5"/>
<accession>A0AAD5R1A5</accession>
<name>A0AAD5R1A5_PARTN</name>